<dbReference type="PRINTS" id="PR01439">
    <property type="entry name" value="CELLSNTHASEA"/>
</dbReference>
<feature type="transmembrane region" description="Helical" evidence="7">
    <location>
        <begin position="426"/>
        <end position="445"/>
    </location>
</feature>
<dbReference type="GO" id="GO:0035438">
    <property type="term" value="F:cyclic-di-GMP binding"/>
    <property type="evidence" value="ECO:0007669"/>
    <property type="project" value="InterPro"/>
</dbReference>
<feature type="transmembrane region" description="Helical" evidence="7">
    <location>
        <begin position="490"/>
        <end position="508"/>
    </location>
</feature>
<evidence type="ECO:0000256" key="4">
    <source>
        <dbReference type="ARBA" id="ARBA00022692"/>
    </source>
</evidence>
<keyword evidence="2" id="KW-0328">Glycosyltransferase</keyword>
<dbReference type="AlphaFoldDB" id="A0A1E5QLB1"/>
<name>A0A1E5QLB1_9CYAN</name>
<feature type="transmembrane region" description="Helical" evidence="7">
    <location>
        <begin position="457"/>
        <end position="478"/>
    </location>
</feature>
<organism evidence="9">
    <name type="scientific">Desertifilum tharense IPPAS B-1220</name>
    <dbReference type="NCBI Taxonomy" id="1781255"/>
    <lineage>
        <taxon>Bacteria</taxon>
        <taxon>Bacillati</taxon>
        <taxon>Cyanobacteriota</taxon>
        <taxon>Cyanophyceae</taxon>
        <taxon>Desertifilales</taxon>
        <taxon>Desertifilaceae</taxon>
        <taxon>Desertifilum</taxon>
    </lineage>
</organism>
<dbReference type="GO" id="GO:0006011">
    <property type="term" value="P:UDP-alpha-D-glucose metabolic process"/>
    <property type="evidence" value="ECO:0007669"/>
    <property type="project" value="InterPro"/>
</dbReference>
<keyword evidence="3" id="KW-0808">Transferase</keyword>
<dbReference type="EMBL" id="MJGC01000050">
    <property type="protein sequence ID" value="OEJ75466.1"/>
    <property type="molecule type" value="Genomic_DNA"/>
</dbReference>
<feature type="transmembrane region" description="Helical" evidence="7">
    <location>
        <begin position="126"/>
        <end position="147"/>
    </location>
</feature>
<dbReference type="PANTHER" id="PTHR43867:SF2">
    <property type="entry name" value="CELLULOSE SYNTHASE CATALYTIC SUBUNIT A [UDP-FORMING]"/>
    <property type="match status" value="1"/>
</dbReference>
<feature type="transmembrane region" description="Helical" evidence="7">
    <location>
        <begin position="92"/>
        <end position="111"/>
    </location>
</feature>
<dbReference type="PANTHER" id="PTHR43867">
    <property type="entry name" value="CELLULOSE SYNTHASE CATALYTIC SUBUNIT A [UDP-FORMING]"/>
    <property type="match status" value="1"/>
</dbReference>
<protein>
    <submittedName>
        <fullName evidence="9">Cellulose synthase catalytic subunit</fullName>
    </submittedName>
</protein>
<dbReference type="STRING" id="1781255.BH720_09475"/>
<dbReference type="InterPro" id="IPR001173">
    <property type="entry name" value="Glyco_trans_2-like"/>
</dbReference>
<dbReference type="RefSeq" id="WP_069966946.1">
    <property type="nucleotide sequence ID" value="NZ_CM124774.1"/>
</dbReference>
<dbReference type="InterPro" id="IPR029044">
    <property type="entry name" value="Nucleotide-diphossugar_trans"/>
</dbReference>
<evidence type="ECO:0000256" key="3">
    <source>
        <dbReference type="ARBA" id="ARBA00022679"/>
    </source>
</evidence>
<dbReference type="GO" id="GO:0005886">
    <property type="term" value="C:plasma membrane"/>
    <property type="evidence" value="ECO:0007669"/>
    <property type="project" value="TreeGrafter"/>
</dbReference>
<feature type="transmembrane region" description="Helical" evidence="7">
    <location>
        <begin position="528"/>
        <end position="549"/>
    </location>
</feature>
<feature type="transmembrane region" description="Helical" evidence="7">
    <location>
        <begin position="12"/>
        <end position="35"/>
    </location>
</feature>
<evidence type="ECO:0000313" key="9">
    <source>
        <dbReference type="EMBL" id="OEJ75466.1"/>
    </source>
</evidence>
<feature type="transmembrane region" description="Helical" evidence="7">
    <location>
        <begin position="67"/>
        <end position="85"/>
    </location>
</feature>
<dbReference type="Gene3D" id="3.90.550.10">
    <property type="entry name" value="Spore Coat Polysaccharide Biosynthesis Protein SpsA, Chain A"/>
    <property type="match status" value="1"/>
</dbReference>
<evidence type="ECO:0000259" key="8">
    <source>
        <dbReference type="Pfam" id="PF00535"/>
    </source>
</evidence>
<reference evidence="9" key="1">
    <citation type="submission" date="2016-09" db="EMBL/GenBank/DDBJ databases">
        <title>Draft genome of thermotolerant cyanobacterium Desertifilum sp. strain IPPAS B-1220.</title>
        <authorList>
            <person name="Sinetova M.A."/>
            <person name="Bolakhan K."/>
            <person name="Zayadan B.K."/>
            <person name="Mironov K.S."/>
            <person name="Ustinova V."/>
            <person name="Kupriyanova E.V."/>
            <person name="Sidorov R.A."/>
            <person name="Skrypnik A.N."/>
            <person name="Gogoleva N.E."/>
            <person name="Gogolev Y.V."/>
            <person name="Los D.A."/>
        </authorList>
    </citation>
    <scope>NUCLEOTIDE SEQUENCE [LARGE SCALE GENOMIC DNA]</scope>
    <source>
        <strain evidence="9">IPPAS B-1220</strain>
    </source>
</reference>
<dbReference type="Pfam" id="PF00535">
    <property type="entry name" value="Glycos_transf_2"/>
    <property type="match status" value="1"/>
</dbReference>
<gene>
    <name evidence="9" type="ORF">BH720_09475</name>
</gene>
<dbReference type="InterPro" id="IPR050321">
    <property type="entry name" value="Glycosyltr_2/OpgH_subfam"/>
</dbReference>
<keyword evidence="4 7" id="KW-0812">Transmembrane</keyword>
<keyword evidence="6 7" id="KW-0472">Membrane</keyword>
<evidence type="ECO:0000256" key="5">
    <source>
        <dbReference type="ARBA" id="ARBA00022989"/>
    </source>
</evidence>
<keyword evidence="5 7" id="KW-1133">Transmembrane helix</keyword>
<dbReference type="GO" id="GO:0016759">
    <property type="term" value="F:cellulose synthase activity"/>
    <property type="evidence" value="ECO:0007669"/>
    <property type="project" value="InterPro"/>
</dbReference>
<evidence type="ECO:0000256" key="1">
    <source>
        <dbReference type="ARBA" id="ARBA00004141"/>
    </source>
</evidence>
<sequence length="753" mass="85711">MNHLSDRNSERFPWVTLVMLGLLAIAGSLLVAWVADVRGVSQLFARLQMWQDAPHWLLDVPEISRQYLLLPTLALVTIAIAVMHLSPVPQTWSRVVIVGILLALTLRYLLWRSLSTLNLSNPLDGAFSIALLLMEFSVIFSNSWQLYLNLKVKLRTREANRLSQAVLAGDYIPSVDILIPTYDEPAAILRRTLIGCQALDYPNKQVYLLDDTRRPEIKALAAQLGCHYITRPHNLHAKAGNLNHAIAQTSGELIAVFDADFIPTTNFLTRTVGFFQQAKIALVQTHQSFYNTDPVARNLGIQNWVPQEVEVFSRYYQVLRDSVETALCYGSSFVARRSALEKIGGFVTDSLSEDYYTSVRLSANGDRVIYLNESLSAGLCAENMAGHILQRLRWARGTLQGFFIAANPLRIPGLSFMQRLAHFEGMVQWFTSTFRLFFLLAPLAYTFLGVSPFNTTFAALFYFFFPYYLIQLLSYSWLNYRSRSALLSDIYSVAQCIPVSLTVVQTLFKPFGKSFQVTPKGTSRDRYQFNWSLAFPLIILLIATSVCLLDNLSVLKPYYFSSNGLIPTPTTQIAEAQWSFFWNSYNLLVLGVALIVLVDIPKPDIYEWFPLQRIVKILPQENGREVWGMTAKISEAGTQIILSETGNFPEYFSDTVQLEFVESGLQLSGKVLQRGSQLSIQFQEMDDAQYFQLVKLLFCQPERWKPLQTPNELRSLFLLLIALSQPLKPAYSWIQTQQRRICNRRHHQIVTRH</sequence>
<dbReference type="OrthoDB" id="9766299at2"/>
<dbReference type="InterPro" id="IPR003919">
    <property type="entry name" value="Cell_synth_A"/>
</dbReference>
<comment type="caution">
    <text evidence="9">The sequence shown here is derived from an EMBL/GenBank/DDBJ whole genome shotgun (WGS) entry which is preliminary data.</text>
</comment>
<dbReference type="SUPFAM" id="SSF53448">
    <property type="entry name" value="Nucleotide-diphospho-sugar transferases"/>
    <property type="match status" value="1"/>
</dbReference>
<comment type="subcellular location">
    <subcellularLocation>
        <location evidence="1">Membrane</location>
        <topology evidence="1">Multi-pass membrane protein</topology>
    </subcellularLocation>
</comment>
<evidence type="ECO:0000256" key="7">
    <source>
        <dbReference type="SAM" id="Phobius"/>
    </source>
</evidence>
<evidence type="ECO:0000256" key="2">
    <source>
        <dbReference type="ARBA" id="ARBA00022676"/>
    </source>
</evidence>
<feature type="domain" description="Glycosyltransferase 2-like" evidence="8">
    <location>
        <begin position="177"/>
        <end position="344"/>
    </location>
</feature>
<proteinExistence type="predicted"/>
<dbReference type="CDD" id="cd06421">
    <property type="entry name" value="CESA_CelA_like"/>
    <property type="match status" value="1"/>
</dbReference>
<evidence type="ECO:0000256" key="6">
    <source>
        <dbReference type="ARBA" id="ARBA00023136"/>
    </source>
</evidence>
<accession>A0A1E5QLB1</accession>